<dbReference type="Gene3D" id="1.20.1280.50">
    <property type="match status" value="1"/>
</dbReference>
<dbReference type="PROSITE" id="PS00678">
    <property type="entry name" value="WD_REPEATS_1"/>
    <property type="match status" value="1"/>
</dbReference>
<feature type="region of interest" description="Disordered" evidence="4">
    <location>
        <begin position="857"/>
        <end position="889"/>
    </location>
</feature>
<dbReference type="GO" id="GO:0006206">
    <property type="term" value="P:pyrimidine nucleobase metabolic process"/>
    <property type="evidence" value="ECO:0007669"/>
    <property type="project" value="TreeGrafter"/>
</dbReference>
<gene>
    <name evidence="6" type="ORF">M404DRAFT_994514</name>
</gene>
<dbReference type="SUPFAM" id="SSF81383">
    <property type="entry name" value="F-box domain"/>
    <property type="match status" value="1"/>
</dbReference>
<dbReference type="GO" id="GO:0008252">
    <property type="term" value="F:nucleotidase activity"/>
    <property type="evidence" value="ECO:0007669"/>
    <property type="project" value="TreeGrafter"/>
</dbReference>
<dbReference type="Pfam" id="PF00400">
    <property type="entry name" value="WD40"/>
    <property type="match status" value="2"/>
</dbReference>
<evidence type="ECO:0000256" key="4">
    <source>
        <dbReference type="SAM" id="MobiDB-lite"/>
    </source>
</evidence>
<evidence type="ECO:0000256" key="1">
    <source>
        <dbReference type="ARBA" id="ARBA00022574"/>
    </source>
</evidence>
<dbReference type="Gene3D" id="2.130.10.10">
    <property type="entry name" value="YVTN repeat-like/Quinoprotein amine dehydrogenase"/>
    <property type="match status" value="1"/>
</dbReference>
<feature type="compositionally biased region" description="Polar residues" evidence="4">
    <location>
        <begin position="860"/>
        <end position="869"/>
    </location>
</feature>
<dbReference type="InParanoid" id="A0A0C3PRY3"/>
<dbReference type="PANTHER" id="PTHR47438:SF1">
    <property type="entry name" value="PHOSPHATE METABOLISM PROTEIN 8-RELATED"/>
    <property type="match status" value="1"/>
</dbReference>
<feature type="repeat" description="WD" evidence="3">
    <location>
        <begin position="709"/>
        <end position="748"/>
    </location>
</feature>
<feature type="region of interest" description="Disordered" evidence="4">
    <location>
        <begin position="1135"/>
        <end position="1155"/>
    </location>
</feature>
<evidence type="ECO:0000259" key="5">
    <source>
        <dbReference type="Pfam" id="PF12937"/>
    </source>
</evidence>
<dbReference type="SUPFAM" id="SSF50978">
    <property type="entry name" value="WD40 repeat-like"/>
    <property type="match status" value="1"/>
</dbReference>
<name>A0A0C3PRY3_PISTI</name>
<feature type="compositionally biased region" description="Polar residues" evidence="4">
    <location>
        <begin position="148"/>
        <end position="200"/>
    </location>
</feature>
<sequence>MPAPSESSAPRRRLSVSRSTASTNTTRLSLSPLVKPRALSNASSDVSGCTTVKPSLSTSSSISTSKLSIASVRSNMKGRSTKTTSTPLSIKKSTSAFPSTDSQSARRLSIPVHTRGVDPASPTPPQKGRHTSLIGPPSSFPRGMAAAISTNGNNTRTGVPATPSRTRVMSDASNRSRSSQKNGLSSNAPSARSNSLSTGNSVLSPSMTVTSPSPVKRMQKALSLGGDANLMLDAPTTSVSAFPPVAKQSTPKRPDTHGTPGKSPSQTTPSKSPAQVNKSPVVTPGRSSKSVKTPVKASQPQGTPSKGVPGSAEKHHVQRHGSGSSLARVAATSGTTVPGDFTFNLGNGTLGAVSLNDEAYPWNDDGEEMTLDMVTDVGEGSGDEEFESTLNNLRTLHLSRLTSYRRLLERAQASSAAQAYALQAELSILKERFQSGTQNKSEQEFGEICVCGGRKAKGYWGGYDGDIVDDDGAGLAGTLKGDGKGGFDEKEVKKAVRRLGREARMRLIGLILDSLLPGDISLQILLLQKYLKSSFDIVGSLAPDLALRIFRHLSVKEVVKAGLVSKKWFALSRHPALWRWHCLRLTANDPIPVKAPATPEGWYPLYRSLHHRESNFANGLPQSVRFLSGHTNFCTTLLLRGKRLISGSYDETIRFWDIETGEMKKCLSVKKPVSCVDFLAEEEVFVVGFHDVGRVHLFSSVTFTPLQQLAGHLNGIRAVALSSRNLVSAGADKALVCWDWRAGTKIVRFGQQTTVNIGVQLIGSPNAEEGERVVSVTIDGIVRVFSIKRREMISQFKLSELGSNDPLLSAKLWNVGAAPSNMLQWFAAKGTQMTCATKSIILHLQWTEDEGKPVIESGLISPTGNNTRVSSPTTSRARTTSSLAKSTSSISIPTRQSLGMSISNTPMTMARPRHSLASPITSHPTGSSASLRAGTPLSPIGSGAIGAEGFSIRFGRAAILTAPPKLVALVETPDVAVGAVDPRKRRVVTATRFSSRAGADRRILISTHEDKDSAPVDLARDDGENLDGSTVDGDGSVSDNLKRSSSPASVVDIDANIIPLGGAWAALAQAGGGDLTKVKGLLGTSPSKFAGLAVPEKNPMSMQLSHEEVVVGCADGTIYVMNFVGHEYQKERVSLRGTGDVNDGEEDKESDSSSA</sequence>
<feature type="compositionally biased region" description="Low complexity" evidence="4">
    <location>
        <begin position="201"/>
        <end position="215"/>
    </location>
</feature>
<dbReference type="PANTHER" id="PTHR47438">
    <property type="entry name" value="PHOSPHATE METABOLISM PROTEIN 8-RELATED"/>
    <property type="match status" value="1"/>
</dbReference>
<feature type="repeat" description="WD" evidence="3">
    <location>
        <begin position="627"/>
        <end position="666"/>
    </location>
</feature>
<reference evidence="7" key="2">
    <citation type="submission" date="2015-01" db="EMBL/GenBank/DDBJ databases">
        <title>Evolutionary Origins and Diversification of the Mycorrhizal Mutualists.</title>
        <authorList>
            <consortium name="DOE Joint Genome Institute"/>
            <consortium name="Mycorrhizal Genomics Consortium"/>
            <person name="Kohler A."/>
            <person name="Kuo A."/>
            <person name="Nagy L.G."/>
            <person name="Floudas D."/>
            <person name="Copeland A."/>
            <person name="Barry K.W."/>
            <person name="Cichocki N."/>
            <person name="Veneault-Fourrey C."/>
            <person name="LaButti K."/>
            <person name="Lindquist E.A."/>
            <person name="Lipzen A."/>
            <person name="Lundell T."/>
            <person name="Morin E."/>
            <person name="Murat C."/>
            <person name="Riley R."/>
            <person name="Ohm R."/>
            <person name="Sun H."/>
            <person name="Tunlid A."/>
            <person name="Henrissat B."/>
            <person name="Grigoriev I.V."/>
            <person name="Hibbett D.S."/>
            <person name="Martin F."/>
        </authorList>
    </citation>
    <scope>NUCLEOTIDE SEQUENCE [LARGE SCALE GENOMIC DNA]</scope>
    <source>
        <strain evidence="7">Marx 270</strain>
    </source>
</reference>
<feature type="compositionally biased region" description="Polar residues" evidence="4">
    <location>
        <begin position="40"/>
        <end position="54"/>
    </location>
</feature>
<evidence type="ECO:0000256" key="2">
    <source>
        <dbReference type="ARBA" id="ARBA00022737"/>
    </source>
</evidence>
<feature type="compositionally biased region" description="Polar residues" evidence="4">
    <location>
        <begin position="274"/>
        <end position="304"/>
    </location>
</feature>
<dbReference type="PROSITE" id="PS50294">
    <property type="entry name" value="WD_REPEATS_REGION"/>
    <property type="match status" value="1"/>
</dbReference>
<keyword evidence="1 3" id="KW-0853">WD repeat</keyword>
<accession>A0A0C3PRY3</accession>
<dbReference type="InterPro" id="IPR015943">
    <property type="entry name" value="WD40/YVTN_repeat-like_dom_sf"/>
</dbReference>
<dbReference type="InterPro" id="IPR019775">
    <property type="entry name" value="WD40_repeat_CS"/>
</dbReference>
<feature type="compositionally biased region" description="Low complexity" evidence="4">
    <location>
        <begin position="870"/>
        <end position="889"/>
    </location>
</feature>
<dbReference type="OrthoDB" id="1065058at2759"/>
<dbReference type="InterPro" id="IPR001680">
    <property type="entry name" value="WD40_rpt"/>
</dbReference>
<feature type="compositionally biased region" description="Low complexity" evidence="4">
    <location>
        <begin position="55"/>
        <end position="71"/>
    </location>
</feature>
<feature type="region of interest" description="Disordered" evidence="4">
    <location>
        <begin position="1"/>
        <end position="215"/>
    </location>
</feature>
<dbReference type="InterPro" id="IPR036047">
    <property type="entry name" value="F-box-like_dom_sf"/>
</dbReference>
<dbReference type="InterPro" id="IPR001810">
    <property type="entry name" value="F-box_dom"/>
</dbReference>
<dbReference type="InterPro" id="IPR036322">
    <property type="entry name" value="WD40_repeat_dom_sf"/>
</dbReference>
<feature type="compositionally biased region" description="Polar residues" evidence="4">
    <location>
        <begin position="16"/>
        <end position="29"/>
    </location>
</feature>
<organism evidence="6 7">
    <name type="scientific">Pisolithus tinctorius Marx 270</name>
    <dbReference type="NCBI Taxonomy" id="870435"/>
    <lineage>
        <taxon>Eukaryota</taxon>
        <taxon>Fungi</taxon>
        <taxon>Dikarya</taxon>
        <taxon>Basidiomycota</taxon>
        <taxon>Agaricomycotina</taxon>
        <taxon>Agaricomycetes</taxon>
        <taxon>Agaricomycetidae</taxon>
        <taxon>Boletales</taxon>
        <taxon>Sclerodermatineae</taxon>
        <taxon>Pisolithaceae</taxon>
        <taxon>Pisolithus</taxon>
    </lineage>
</organism>
<feature type="compositionally biased region" description="Low complexity" evidence="4">
    <location>
        <begin position="258"/>
        <end position="273"/>
    </location>
</feature>
<keyword evidence="7" id="KW-1185">Reference proteome</keyword>
<reference evidence="6 7" key="1">
    <citation type="submission" date="2014-04" db="EMBL/GenBank/DDBJ databases">
        <authorList>
            <consortium name="DOE Joint Genome Institute"/>
            <person name="Kuo A."/>
            <person name="Kohler A."/>
            <person name="Costa M.D."/>
            <person name="Nagy L.G."/>
            <person name="Floudas D."/>
            <person name="Copeland A."/>
            <person name="Barry K.W."/>
            <person name="Cichocki N."/>
            <person name="Veneault-Fourrey C."/>
            <person name="LaButti K."/>
            <person name="Lindquist E.A."/>
            <person name="Lipzen A."/>
            <person name="Lundell T."/>
            <person name="Morin E."/>
            <person name="Murat C."/>
            <person name="Sun H."/>
            <person name="Tunlid A."/>
            <person name="Henrissat B."/>
            <person name="Grigoriev I.V."/>
            <person name="Hibbett D.S."/>
            <person name="Martin F."/>
            <person name="Nordberg H.P."/>
            <person name="Cantor M.N."/>
            <person name="Hua S.X."/>
        </authorList>
    </citation>
    <scope>NUCLEOTIDE SEQUENCE [LARGE SCALE GENOMIC DNA]</scope>
    <source>
        <strain evidence="6 7">Marx 270</strain>
    </source>
</reference>
<dbReference type="InterPro" id="IPR052791">
    <property type="entry name" value="SSM1_domain"/>
</dbReference>
<keyword evidence="2" id="KW-0677">Repeat</keyword>
<feature type="compositionally biased region" description="Polar residues" evidence="4">
    <location>
        <begin position="72"/>
        <end position="106"/>
    </location>
</feature>
<protein>
    <recommendedName>
        <fullName evidence="5">F-box domain-containing protein</fullName>
    </recommendedName>
</protein>
<dbReference type="GO" id="GO:0009166">
    <property type="term" value="P:nucleotide catabolic process"/>
    <property type="evidence" value="ECO:0007669"/>
    <property type="project" value="TreeGrafter"/>
</dbReference>
<dbReference type="STRING" id="870435.A0A0C3PRY3"/>
<evidence type="ECO:0000256" key="3">
    <source>
        <dbReference type="PROSITE-ProRule" id="PRU00221"/>
    </source>
</evidence>
<dbReference type="Proteomes" id="UP000054217">
    <property type="component" value="Unassembled WGS sequence"/>
</dbReference>
<feature type="region of interest" description="Disordered" evidence="4">
    <location>
        <begin position="1006"/>
        <end position="1045"/>
    </location>
</feature>
<evidence type="ECO:0000313" key="6">
    <source>
        <dbReference type="EMBL" id="KIO11846.1"/>
    </source>
</evidence>
<dbReference type="SMART" id="SM00320">
    <property type="entry name" value="WD40"/>
    <property type="match status" value="4"/>
</dbReference>
<dbReference type="EMBL" id="KN831949">
    <property type="protein sequence ID" value="KIO11846.1"/>
    <property type="molecule type" value="Genomic_DNA"/>
</dbReference>
<proteinExistence type="predicted"/>
<dbReference type="HOGENOM" id="CLU_009767_0_0_1"/>
<dbReference type="PROSITE" id="PS50082">
    <property type="entry name" value="WD_REPEATS_2"/>
    <property type="match status" value="2"/>
</dbReference>
<evidence type="ECO:0000313" key="7">
    <source>
        <dbReference type="Proteomes" id="UP000054217"/>
    </source>
</evidence>
<feature type="compositionally biased region" description="Basic and acidic residues" evidence="4">
    <location>
        <begin position="1006"/>
        <end position="1023"/>
    </location>
</feature>
<dbReference type="Pfam" id="PF12937">
    <property type="entry name" value="F-box-like"/>
    <property type="match status" value="1"/>
</dbReference>
<feature type="domain" description="F-box" evidence="5">
    <location>
        <begin position="544"/>
        <end position="584"/>
    </location>
</feature>
<feature type="region of interest" description="Disordered" evidence="4">
    <location>
        <begin position="240"/>
        <end position="331"/>
    </location>
</feature>
<dbReference type="AlphaFoldDB" id="A0A0C3PRY3"/>